<dbReference type="OrthoDB" id="7340239at2"/>
<dbReference type="Proteomes" id="UP000255207">
    <property type="component" value="Unassembled WGS sequence"/>
</dbReference>
<name>A0A370LCL7_9HYPH</name>
<evidence type="ECO:0000313" key="3">
    <source>
        <dbReference type="Proteomes" id="UP000255207"/>
    </source>
</evidence>
<evidence type="ECO:0000256" key="1">
    <source>
        <dbReference type="SAM" id="MobiDB-lite"/>
    </source>
</evidence>
<evidence type="ECO:0000313" key="2">
    <source>
        <dbReference type="EMBL" id="RDJ29570.1"/>
    </source>
</evidence>
<reference evidence="3" key="1">
    <citation type="submission" date="2018-07" db="EMBL/GenBank/DDBJ databases">
        <authorList>
            <person name="Safronova V.I."/>
            <person name="Chirak E.R."/>
            <person name="Sazanova A.L."/>
        </authorList>
    </citation>
    <scope>NUCLEOTIDE SEQUENCE [LARGE SCALE GENOMIC DNA]</scope>
    <source>
        <strain evidence="3">RCAM04685</strain>
    </source>
</reference>
<sequence>MSSAGTRWSRPGPPPSRPCRCRSRELALGRLDPAAMAAMMLGMMMKSASALLFALVATAPALAQTPPVPNPTLAVDRAQMASCLRQSSTATGACVGLIAVTCVRAVTGDRRDAETTCARREEAVWRERLELASLAVMRATDSGSRGQFASLQLAWEGYVAQKCAFYGSTQPVARAAGMQAGCELREVANRSLELERAITQRAASQRRPSNNPPQIIR</sequence>
<keyword evidence="3" id="KW-1185">Reference proteome</keyword>
<dbReference type="EMBL" id="QQTP01000001">
    <property type="protein sequence ID" value="RDJ29570.1"/>
    <property type="molecule type" value="Genomic_DNA"/>
</dbReference>
<gene>
    <name evidence="2" type="ORF">DWE98_03235</name>
</gene>
<proteinExistence type="predicted"/>
<dbReference type="AlphaFoldDB" id="A0A370LCL7"/>
<organism evidence="2 3">
    <name type="scientific">Bosea caraganae</name>
    <dbReference type="NCBI Taxonomy" id="2763117"/>
    <lineage>
        <taxon>Bacteria</taxon>
        <taxon>Pseudomonadati</taxon>
        <taxon>Pseudomonadota</taxon>
        <taxon>Alphaproteobacteria</taxon>
        <taxon>Hyphomicrobiales</taxon>
        <taxon>Boseaceae</taxon>
        <taxon>Bosea</taxon>
    </lineage>
</organism>
<protein>
    <submittedName>
        <fullName evidence="2">DUF1311 domain-containing protein</fullName>
    </submittedName>
</protein>
<accession>A0A370LCL7</accession>
<comment type="caution">
    <text evidence="2">The sequence shown here is derived from an EMBL/GenBank/DDBJ whole genome shotgun (WGS) entry which is preliminary data.</text>
</comment>
<feature type="region of interest" description="Disordered" evidence="1">
    <location>
        <begin position="1"/>
        <end position="21"/>
    </location>
</feature>